<name>A0A2S4KXK2_9HYPO</name>
<organism evidence="2 3">
    <name type="scientific">Tolypocladium paradoxum</name>
    <dbReference type="NCBI Taxonomy" id="94208"/>
    <lineage>
        <taxon>Eukaryota</taxon>
        <taxon>Fungi</taxon>
        <taxon>Dikarya</taxon>
        <taxon>Ascomycota</taxon>
        <taxon>Pezizomycotina</taxon>
        <taxon>Sordariomycetes</taxon>
        <taxon>Hypocreomycetidae</taxon>
        <taxon>Hypocreales</taxon>
        <taxon>Ophiocordycipitaceae</taxon>
        <taxon>Tolypocladium</taxon>
    </lineage>
</organism>
<feature type="compositionally biased region" description="Basic and acidic residues" evidence="1">
    <location>
        <begin position="190"/>
        <end position="209"/>
    </location>
</feature>
<dbReference type="Proteomes" id="UP000237481">
    <property type="component" value="Unassembled WGS sequence"/>
</dbReference>
<comment type="caution">
    <text evidence="2">The sequence shown here is derived from an EMBL/GenBank/DDBJ whole genome shotgun (WGS) entry which is preliminary data.</text>
</comment>
<protein>
    <submittedName>
        <fullName evidence="2">Uncharacterized protein</fullName>
    </submittedName>
</protein>
<accession>A0A2S4KXK2</accession>
<dbReference type="AlphaFoldDB" id="A0A2S4KXK2"/>
<evidence type="ECO:0000313" key="3">
    <source>
        <dbReference type="Proteomes" id="UP000237481"/>
    </source>
</evidence>
<sequence length="261" mass="29407">MADIAGLGQGTNRRGLRRTGHHLPLPRRLGLSHLQARYSRPAPRRGHVEHQIQRQRLEFVSDILIIGNDMQMVLGGSYMIAAFASAKTIDLHPRRLVFLGARRVLVSAFLQLPAYLHMAVALRSANQGRLEGEETDENGWDFGRTTAVVLLAVAVEELFTKGWEYLSSSTSYERRDARKEGGAVEGRGGAARDYELQDEQRRLTGESRKQAPYCWTRRRTPNRPVPFYPDTPTLAKVDSRFVLLGIAMPKPSFIHEPILPQ</sequence>
<evidence type="ECO:0000313" key="2">
    <source>
        <dbReference type="EMBL" id="POR34912.1"/>
    </source>
</evidence>
<proteinExistence type="predicted"/>
<feature type="region of interest" description="Disordered" evidence="1">
    <location>
        <begin position="176"/>
        <end position="209"/>
    </location>
</feature>
<keyword evidence="3" id="KW-1185">Reference proteome</keyword>
<gene>
    <name evidence="2" type="ORF">TPAR_09713</name>
</gene>
<feature type="region of interest" description="Disordered" evidence="1">
    <location>
        <begin position="1"/>
        <end position="22"/>
    </location>
</feature>
<dbReference type="OrthoDB" id="5427664at2759"/>
<reference evidence="2 3" key="1">
    <citation type="submission" date="2018-01" db="EMBL/GenBank/DDBJ databases">
        <title>Harnessing the power of phylogenomics to disentangle the directionality and signatures of interkingdom host jumping in the parasitic fungal genus Tolypocladium.</title>
        <authorList>
            <person name="Quandt C.A."/>
            <person name="Patterson W."/>
            <person name="Spatafora J.W."/>
        </authorList>
    </citation>
    <scope>NUCLEOTIDE SEQUENCE [LARGE SCALE GENOMIC DNA]</scope>
    <source>
        <strain evidence="2 3">NRBC 100945</strain>
    </source>
</reference>
<dbReference type="EMBL" id="PKSG01000482">
    <property type="protein sequence ID" value="POR34912.1"/>
    <property type="molecule type" value="Genomic_DNA"/>
</dbReference>
<evidence type="ECO:0000256" key="1">
    <source>
        <dbReference type="SAM" id="MobiDB-lite"/>
    </source>
</evidence>